<dbReference type="EMBL" id="CVRL01000033">
    <property type="protein sequence ID" value="CRL11537.1"/>
    <property type="molecule type" value="Genomic_DNA"/>
</dbReference>
<protein>
    <submittedName>
        <fullName evidence="2">Uncharacterized protein</fullName>
    </submittedName>
</protein>
<dbReference type="Proteomes" id="UP000043764">
    <property type="component" value="Unassembled WGS sequence"/>
</dbReference>
<dbReference type="PROSITE" id="PS51257">
    <property type="entry name" value="PROKAR_LIPOPROTEIN"/>
    <property type="match status" value="1"/>
</dbReference>
<feature type="signal peptide" evidence="1">
    <location>
        <begin position="1"/>
        <end position="19"/>
    </location>
</feature>
<name>A0A0H5D2U4_9RHOB</name>
<reference evidence="3" key="1">
    <citation type="submission" date="2015-05" db="EMBL/GenBank/DDBJ databases">
        <authorList>
            <person name="Rodrigo-Torres Lidia"/>
            <person name="Arahal R.David."/>
        </authorList>
    </citation>
    <scope>NUCLEOTIDE SEQUENCE [LARGE SCALE GENOMIC DNA]</scope>
    <source>
        <strain evidence="3">CECT 7321</strain>
    </source>
</reference>
<dbReference type="STRING" id="481446.NIT7645_00802"/>
<sequence length="115" mass="11825">MLGVTKTFALIGLCAGALAGCADLVNNRPLYGGVPFKAKAKAVDKKADRAVFSVAVSDATRSLEGARLAAHHEGVRYCIENYGTSKIAWQADPLNADDAVPLAGGDAVYGGTCTP</sequence>
<organism evidence="2 3">
    <name type="scientific">Phaeobacter italicus</name>
    <dbReference type="NCBI Taxonomy" id="481446"/>
    <lineage>
        <taxon>Bacteria</taxon>
        <taxon>Pseudomonadati</taxon>
        <taxon>Pseudomonadota</taxon>
        <taxon>Alphaproteobacteria</taxon>
        <taxon>Rhodobacterales</taxon>
        <taxon>Roseobacteraceae</taxon>
        <taxon>Phaeobacter</taxon>
    </lineage>
</organism>
<feature type="chain" id="PRO_5005218088" evidence="1">
    <location>
        <begin position="20"/>
        <end position="115"/>
    </location>
</feature>
<evidence type="ECO:0000313" key="2">
    <source>
        <dbReference type="EMBL" id="CRL11537.1"/>
    </source>
</evidence>
<dbReference type="RefSeq" id="WP_050673590.1">
    <property type="nucleotide sequence ID" value="NZ_CVRL01000033.1"/>
</dbReference>
<evidence type="ECO:0000313" key="3">
    <source>
        <dbReference type="Proteomes" id="UP000043764"/>
    </source>
</evidence>
<proteinExistence type="predicted"/>
<keyword evidence="3" id="KW-1185">Reference proteome</keyword>
<evidence type="ECO:0000256" key="1">
    <source>
        <dbReference type="SAM" id="SignalP"/>
    </source>
</evidence>
<dbReference type="AlphaFoldDB" id="A0A0H5D2U4"/>
<keyword evidence="1" id="KW-0732">Signal</keyword>
<gene>
    <name evidence="2" type="ORF">NIT7321_02405</name>
</gene>
<accession>A0A0H5D2U4</accession>